<reference evidence="1" key="1">
    <citation type="submission" date="2023-11" db="EMBL/GenBank/DDBJ databases">
        <authorList>
            <person name="Poullet M."/>
        </authorList>
    </citation>
    <scope>NUCLEOTIDE SEQUENCE</scope>
    <source>
        <strain evidence="1">E1834</strain>
    </source>
</reference>
<organism evidence="1 2">
    <name type="scientific">Meloidogyne enterolobii</name>
    <name type="common">Root-knot nematode worm</name>
    <name type="synonym">Meloidogyne mayaguensis</name>
    <dbReference type="NCBI Taxonomy" id="390850"/>
    <lineage>
        <taxon>Eukaryota</taxon>
        <taxon>Metazoa</taxon>
        <taxon>Ecdysozoa</taxon>
        <taxon>Nematoda</taxon>
        <taxon>Chromadorea</taxon>
        <taxon>Rhabditida</taxon>
        <taxon>Tylenchina</taxon>
        <taxon>Tylenchomorpha</taxon>
        <taxon>Tylenchoidea</taxon>
        <taxon>Meloidogynidae</taxon>
        <taxon>Meloidogyninae</taxon>
        <taxon>Meloidogyne</taxon>
    </lineage>
</organism>
<comment type="caution">
    <text evidence="1">The sequence shown here is derived from an EMBL/GenBank/DDBJ whole genome shotgun (WGS) entry which is preliminary data.</text>
</comment>
<dbReference type="Proteomes" id="UP001497535">
    <property type="component" value="Unassembled WGS sequence"/>
</dbReference>
<keyword evidence="2" id="KW-1185">Reference proteome</keyword>
<evidence type="ECO:0000313" key="1">
    <source>
        <dbReference type="EMBL" id="CAK5057544.1"/>
    </source>
</evidence>
<evidence type="ECO:0000313" key="2">
    <source>
        <dbReference type="Proteomes" id="UP001497535"/>
    </source>
</evidence>
<name>A0ACB0YQF8_MELEN</name>
<accession>A0ACB0YQF8</accession>
<proteinExistence type="predicted"/>
<dbReference type="EMBL" id="CAVMJV010000016">
    <property type="protein sequence ID" value="CAK5057544.1"/>
    <property type="molecule type" value="Genomic_DNA"/>
</dbReference>
<sequence length="50" mass="5389">MFPSYPSLSFVPLSQSSNYPNPPVTSCPSLEISQSSSDPILQVIPVSEFS</sequence>
<gene>
    <name evidence="1" type="ORF">MENTE1834_LOCUS15229</name>
</gene>
<protein>
    <submittedName>
        <fullName evidence="1">Uncharacterized protein</fullName>
    </submittedName>
</protein>